<evidence type="ECO:0000256" key="1">
    <source>
        <dbReference type="SAM" id="Phobius"/>
    </source>
</evidence>
<protein>
    <submittedName>
        <fullName evidence="2">Uncharacterized protein</fullName>
    </submittedName>
</protein>
<keyword evidence="1" id="KW-0472">Membrane</keyword>
<proteinExistence type="predicted"/>
<accession>A0A923NRR3</accession>
<evidence type="ECO:0000313" key="2">
    <source>
        <dbReference type="EMBL" id="MBC6680828.1"/>
    </source>
</evidence>
<feature type="transmembrane region" description="Helical" evidence="1">
    <location>
        <begin position="79"/>
        <end position="102"/>
    </location>
</feature>
<sequence>MEIRRKGVFYKWQDFPALFKRFFLAAVAVVILGGAAVGLSLQKQIVELGGHLRGGMELEGEFPEGLSITEPSVGAQVAFFIYGAVCLLLFLAYWLIVAAWLYQRAVVCGMRTDLRERRSVLLQMRETSGGRQIIGQTG</sequence>
<keyword evidence="1" id="KW-0812">Transmembrane</keyword>
<name>A0A923NRR3_9FIRM</name>
<dbReference type="AlphaFoldDB" id="A0A923NRR3"/>
<dbReference type="Proteomes" id="UP000602647">
    <property type="component" value="Unassembled WGS sequence"/>
</dbReference>
<keyword evidence="3" id="KW-1185">Reference proteome</keyword>
<keyword evidence="1" id="KW-1133">Transmembrane helix</keyword>
<organism evidence="2 3">
    <name type="scientific">Zhenpiania hominis</name>
    <dbReference type="NCBI Taxonomy" id="2763644"/>
    <lineage>
        <taxon>Bacteria</taxon>
        <taxon>Bacillati</taxon>
        <taxon>Bacillota</taxon>
        <taxon>Clostridia</taxon>
        <taxon>Peptostreptococcales</taxon>
        <taxon>Anaerovoracaceae</taxon>
        <taxon>Zhenpiania</taxon>
    </lineage>
</organism>
<feature type="transmembrane region" description="Helical" evidence="1">
    <location>
        <begin position="21"/>
        <end position="41"/>
    </location>
</feature>
<dbReference type="RefSeq" id="WP_187303923.1">
    <property type="nucleotide sequence ID" value="NZ_JACRYT010000019.1"/>
</dbReference>
<evidence type="ECO:0000313" key="3">
    <source>
        <dbReference type="Proteomes" id="UP000602647"/>
    </source>
</evidence>
<reference evidence="2" key="1">
    <citation type="submission" date="2020-08" db="EMBL/GenBank/DDBJ databases">
        <title>Genome public.</title>
        <authorList>
            <person name="Liu C."/>
            <person name="Sun Q."/>
        </authorList>
    </citation>
    <scope>NUCLEOTIDE SEQUENCE</scope>
    <source>
        <strain evidence="2">BX12</strain>
    </source>
</reference>
<gene>
    <name evidence="2" type="ORF">H9L42_13440</name>
</gene>
<dbReference type="EMBL" id="JACRYT010000019">
    <property type="protein sequence ID" value="MBC6680828.1"/>
    <property type="molecule type" value="Genomic_DNA"/>
</dbReference>
<comment type="caution">
    <text evidence="2">The sequence shown here is derived from an EMBL/GenBank/DDBJ whole genome shotgun (WGS) entry which is preliminary data.</text>
</comment>